<comment type="function">
    <text evidence="1">Involved in the import of queuosine (Q) precursors, required for Q precursor salvage.</text>
</comment>
<dbReference type="GO" id="GO:0005886">
    <property type="term" value="C:plasma membrane"/>
    <property type="evidence" value="ECO:0007669"/>
    <property type="project" value="UniProtKB-SubCell"/>
</dbReference>
<dbReference type="NCBIfam" id="TIGR00697">
    <property type="entry name" value="queuosine precursor transporter"/>
    <property type="match status" value="1"/>
</dbReference>
<dbReference type="Pfam" id="PF02592">
    <property type="entry name" value="Vut_1"/>
    <property type="match status" value="1"/>
</dbReference>
<feature type="transmembrane region" description="Helical" evidence="1">
    <location>
        <begin position="84"/>
        <end position="106"/>
    </location>
</feature>
<evidence type="ECO:0000313" key="3">
    <source>
        <dbReference type="Proteomes" id="UP000002675"/>
    </source>
</evidence>
<dbReference type="AlphaFoldDB" id="Q7MGP5"/>
<dbReference type="eggNOG" id="COG1738">
    <property type="taxonomic scope" value="Bacteria"/>
</dbReference>
<dbReference type="InterPro" id="IPR003744">
    <property type="entry name" value="YhhQ"/>
</dbReference>
<keyword evidence="1" id="KW-0812">Transmembrane</keyword>
<feature type="transmembrane region" description="Helical" evidence="1">
    <location>
        <begin position="57"/>
        <end position="78"/>
    </location>
</feature>
<comment type="subcellular location">
    <subcellularLocation>
        <location evidence="1">Cell inner membrane</location>
        <topology evidence="1">Multi-pass membrane protein</topology>
    </subcellularLocation>
</comment>
<feature type="transmembrane region" description="Helical" evidence="1">
    <location>
        <begin position="186"/>
        <end position="210"/>
    </location>
</feature>
<keyword evidence="1" id="KW-1133">Transmembrane helix</keyword>
<proteinExistence type="inferred from homology"/>
<dbReference type="HOGENOM" id="CLU_090905_0_0_6"/>
<dbReference type="NCBIfam" id="NF008406">
    <property type="entry name" value="PRK11212.1"/>
    <property type="match status" value="1"/>
</dbReference>
<sequence length="270" mass="31202">MYNRPPLHRQNDERKHFHFTLLVRVFFLLEKTRFGFPRPQTKLKRYRMSNFTPAQQRNALIYLALFHLVIIASSNYLVQLPFTIFGFHTTWGAFTFPFIFLATDLTVRIFGAKLARKIIFLVMMPALIVSYALSVLFFEGQFQGFAHLGEFNLFVARIAIASFMAYLLGQILDVHVFNRLRQMKQWWVAPTCSTLFGNALDTLAFFAIAFYQSPDAFMAEHWTEIALVDYGFKLVISLGLFVPMYGVLLNYLIKKLTAVNPHFTVASASH</sequence>
<dbReference type="Proteomes" id="UP000002675">
    <property type="component" value="Chromosome I"/>
</dbReference>
<evidence type="ECO:0000313" key="2">
    <source>
        <dbReference type="EMBL" id="BAC95949.1"/>
    </source>
</evidence>
<organism evidence="2 3">
    <name type="scientific">Vibrio vulnificus (strain YJ016)</name>
    <dbReference type="NCBI Taxonomy" id="196600"/>
    <lineage>
        <taxon>Bacteria</taxon>
        <taxon>Pseudomonadati</taxon>
        <taxon>Pseudomonadota</taxon>
        <taxon>Gammaproteobacteria</taxon>
        <taxon>Vibrionales</taxon>
        <taxon>Vibrionaceae</taxon>
        <taxon>Vibrio</taxon>
    </lineage>
</organism>
<reference evidence="2 3" key="1">
    <citation type="journal article" date="2003" name="Genome Res.">
        <title>Comparative genome analysis of Vibrio vulnificus, a marine pathogen.</title>
        <authorList>
            <person name="Chen C.Y."/>
            <person name="Wu K.M."/>
            <person name="Chang Y.C."/>
            <person name="Chang C.H."/>
            <person name="Tsai H.C."/>
            <person name="Liao T.L."/>
            <person name="Liu Y.M."/>
            <person name="Chen H.J."/>
            <person name="Shen A.B."/>
            <person name="Li J.C."/>
            <person name="Su T.L."/>
            <person name="Shao C.P."/>
            <person name="Lee C.T."/>
            <person name="Hor L.I."/>
            <person name="Tsai S.F."/>
        </authorList>
    </citation>
    <scope>NUCLEOTIDE SEQUENCE [LARGE SCALE GENOMIC DNA]</scope>
    <source>
        <strain evidence="2 3">YJ016</strain>
    </source>
</reference>
<name>Q7MGP5_VIBVY</name>
<dbReference type="STRING" id="672.VV93_v1c29060"/>
<feature type="transmembrane region" description="Helical" evidence="1">
    <location>
        <begin position="230"/>
        <end position="253"/>
    </location>
</feature>
<feature type="transmembrane region" description="Helical" evidence="1">
    <location>
        <begin position="118"/>
        <end position="138"/>
    </location>
</feature>
<keyword evidence="1" id="KW-0813">Transport</keyword>
<dbReference type="PANTHER" id="PTHR34300:SF1">
    <property type="entry name" value="QUEUOSINE PRECURSOR TRANSPORTER"/>
    <property type="match status" value="1"/>
</dbReference>
<dbReference type="PANTHER" id="PTHR34300">
    <property type="entry name" value="QUEUOSINE PRECURSOR TRANSPORTER-RELATED"/>
    <property type="match status" value="1"/>
</dbReference>
<dbReference type="GO" id="GO:0022857">
    <property type="term" value="F:transmembrane transporter activity"/>
    <property type="evidence" value="ECO:0007669"/>
    <property type="project" value="UniProtKB-UniRule"/>
</dbReference>
<feature type="transmembrane region" description="Helical" evidence="1">
    <location>
        <begin position="154"/>
        <end position="174"/>
    </location>
</feature>
<comment type="similarity">
    <text evidence="1">Belongs to the vitamin uptake transporter (VUT/ECF) (TC 2.A.88) family. Q precursor transporter subfamily.</text>
</comment>
<dbReference type="EMBL" id="BA000037">
    <property type="protein sequence ID" value="BAC95949.1"/>
    <property type="molecule type" value="Genomic_DNA"/>
</dbReference>
<accession>Q7MGP5</accession>
<keyword evidence="1" id="KW-1003">Cell membrane</keyword>
<keyword evidence="1" id="KW-0997">Cell inner membrane</keyword>
<dbReference type="HAMAP" id="MF_02088">
    <property type="entry name" value="Q_prec_transport"/>
    <property type="match status" value="1"/>
</dbReference>
<protein>
    <recommendedName>
        <fullName evidence="1">Probable queuosine precursor transporter</fullName>
        <shortName evidence="1">Q precursor transporter</shortName>
    </recommendedName>
</protein>
<evidence type="ECO:0000256" key="1">
    <source>
        <dbReference type="HAMAP-Rule" id="MF_02088"/>
    </source>
</evidence>
<dbReference type="KEGG" id="vvy:VV3185"/>
<gene>
    <name evidence="2" type="ordered locus">VV3185</name>
</gene>
<keyword evidence="1" id="KW-0472">Membrane</keyword>